<keyword evidence="4 7" id="KW-0812">Transmembrane</keyword>
<keyword evidence="11" id="KW-1185">Reference proteome</keyword>
<evidence type="ECO:0000256" key="1">
    <source>
        <dbReference type="ARBA" id="ARBA00004651"/>
    </source>
</evidence>
<evidence type="ECO:0000256" key="7">
    <source>
        <dbReference type="SAM" id="Phobius"/>
    </source>
</evidence>
<keyword evidence="5 7" id="KW-1133">Transmembrane helix</keyword>
<evidence type="ECO:0000256" key="2">
    <source>
        <dbReference type="ARBA" id="ARBA00006683"/>
    </source>
</evidence>
<name>A0A9J6P4F4_9CLOT</name>
<evidence type="ECO:0000256" key="6">
    <source>
        <dbReference type="ARBA" id="ARBA00023136"/>
    </source>
</evidence>
<dbReference type="GO" id="GO:0004713">
    <property type="term" value="F:protein tyrosine kinase activity"/>
    <property type="evidence" value="ECO:0007669"/>
    <property type="project" value="TreeGrafter"/>
</dbReference>
<protein>
    <submittedName>
        <fullName evidence="10">Capsular biosynthesis protein</fullName>
    </submittedName>
</protein>
<dbReference type="EMBL" id="JAGSOJ010000002">
    <property type="protein sequence ID" value="MCM1990496.1"/>
    <property type="molecule type" value="Genomic_DNA"/>
</dbReference>
<organism evidence="10 11">
    <name type="scientific">Oceanirhabdus seepicola</name>
    <dbReference type="NCBI Taxonomy" id="2828781"/>
    <lineage>
        <taxon>Bacteria</taxon>
        <taxon>Bacillati</taxon>
        <taxon>Bacillota</taxon>
        <taxon>Clostridia</taxon>
        <taxon>Eubacteriales</taxon>
        <taxon>Clostridiaceae</taxon>
        <taxon>Oceanirhabdus</taxon>
    </lineage>
</organism>
<keyword evidence="3" id="KW-1003">Cell membrane</keyword>
<evidence type="ECO:0000256" key="5">
    <source>
        <dbReference type="ARBA" id="ARBA00022989"/>
    </source>
</evidence>
<comment type="caution">
    <text evidence="10">The sequence shown here is derived from an EMBL/GenBank/DDBJ whole genome shotgun (WGS) entry which is preliminary data.</text>
</comment>
<dbReference type="PANTHER" id="PTHR32309:SF13">
    <property type="entry name" value="FERRIC ENTEROBACTIN TRANSPORT PROTEIN FEPE"/>
    <property type="match status" value="1"/>
</dbReference>
<evidence type="ECO:0000256" key="3">
    <source>
        <dbReference type="ARBA" id="ARBA00022475"/>
    </source>
</evidence>
<accession>A0A9J6P4F4</accession>
<reference evidence="10" key="2">
    <citation type="submission" date="2021-04" db="EMBL/GenBank/DDBJ databases">
        <authorList>
            <person name="Dong X."/>
        </authorList>
    </citation>
    <scope>NUCLEOTIDE SEQUENCE</scope>
    <source>
        <strain evidence="10">ZWT</strain>
    </source>
</reference>
<proteinExistence type="inferred from homology"/>
<dbReference type="Pfam" id="PF13807">
    <property type="entry name" value="GNVR"/>
    <property type="match status" value="1"/>
</dbReference>
<dbReference type="Proteomes" id="UP001056429">
    <property type="component" value="Unassembled WGS sequence"/>
</dbReference>
<dbReference type="InterPro" id="IPR050445">
    <property type="entry name" value="Bact_polysacc_biosynth/exp"/>
</dbReference>
<dbReference type="Pfam" id="PF02706">
    <property type="entry name" value="Wzz"/>
    <property type="match status" value="1"/>
</dbReference>
<dbReference type="PANTHER" id="PTHR32309">
    <property type="entry name" value="TYROSINE-PROTEIN KINASE"/>
    <property type="match status" value="1"/>
</dbReference>
<gene>
    <name evidence="10" type="ORF">KDK92_12260</name>
</gene>
<evidence type="ECO:0000259" key="9">
    <source>
        <dbReference type="Pfam" id="PF13807"/>
    </source>
</evidence>
<evidence type="ECO:0000259" key="8">
    <source>
        <dbReference type="Pfam" id="PF02706"/>
    </source>
</evidence>
<feature type="domain" description="Polysaccharide chain length determinant N-terminal" evidence="8">
    <location>
        <begin position="6"/>
        <end position="96"/>
    </location>
</feature>
<reference evidence="10" key="1">
    <citation type="journal article" date="2021" name="mSystems">
        <title>Bacteria and Archaea Synergistically Convert Glycine Betaine to Biogenic Methane in the Formosa Cold Seep of the South China Sea.</title>
        <authorList>
            <person name="Li L."/>
            <person name="Zhang W."/>
            <person name="Zhang S."/>
            <person name="Song L."/>
            <person name="Sun Q."/>
            <person name="Zhang H."/>
            <person name="Xiang H."/>
            <person name="Dong X."/>
        </authorList>
    </citation>
    <scope>NUCLEOTIDE SEQUENCE</scope>
    <source>
        <strain evidence="10">ZWT</strain>
    </source>
</reference>
<comment type="similarity">
    <text evidence="2">Belongs to the CpsC/CapA family.</text>
</comment>
<evidence type="ECO:0000313" key="10">
    <source>
        <dbReference type="EMBL" id="MCM1990496.1"/>
    </source>
</evidence>
<dbReference type="InterPro" id="IPR003856">
    <property type="entry name" value="LPS_length_determ_N"/>
</dbReference>
<dbReference type="GO" id="GO:0005886">
    <property type="term" value="C:plasma membrane"/>
    <property type="evidence" value="ECO:0007669"/>
    <property type="project" value="UniProtKB-SubCell"/>
</dbReference>
<dbReference type="RefSeq" id="WP_250859528.1">
    <property type="nucleotide sequence ID" value="NZ_JAGSOJ010000002.1"/>
</dbReference>
<dbReference type="InterPro" id="IPR032807">
    <property type="entry name" value="GNVR"/>
</dbReference>
<comment type="subcellular location">
    <subcellularLocation>
        <location evidence="1">Cell membrane</location>
        <topology evidence="1">Multi-pass membrane protein</topology>
    </subcellularLocation>
</comment>
<feature type="transmembrane region" description="Helical" evidence="7">
    <location>
        <begin position="185"/>
        <end position="206"/>
    </location>
</feature>
<evidence type="ECO:0000313" key="11">
    <source>
        <dbReference type="Proteomes" id="UP001056429"/>
    </source>
</evidence>
<keyword evidence="6 7" id="KW-0472">Membrane</keyword>
<evidence type="ECO:0000256" key="4">
    <source>
        <dbReference type="ARBA" id="ARBA00022692"/>
    </source>
</evidence>
<feature type="domain" description="Tyrosine-protein kinase G-rich" evidence="9">
    <location>
        <begin position="162"/>
        <end position="202"/>
    </location>
</feature>
<sequence>MGEEVTLDLKELFFVLKKRSKLIIAVTLGATLLSAMVSFFFLSKVYQSSSSIVIGTVKSTNNPSYEYNDVMMYQKLIKTFAEIAKAEDTAEEAIKEHAIMGKDENELMLAEDFVKMLSVSPQSDTQIINIKIENKDPEKAAKMVNALSESFIERVTETFPEVNIDVINVAKIPEKPIKPNKKLNVAIAFLLGLMVSVGICFLLEYMDTSFKTEEQVEKILGLPVIGGIPKHDIDG</sequence>
<dbReference type="AlphaFoldDB" id="A0A9J6P4F4"/>
<feature type="transmembrane region" description="Helical" evidence="7">
    <location>
        <begin position="22"/>
        <end position="42"/>
    </location>
</feature>